<evidence type="ECO:0000256" key="2">
    <source>
        <dbReference type="ARBA" id="ARBA00022679"/>
    </source>
</evidence>
<keyword evidence="10" id="KW-1185">Reference proteome</keyword>
<evidence type="ECO:0000313" key="10">
    <source>
        <dbReference type="Proteomes" id="UP000237608"/>
    </source>
</evidence>
<evidence type="ECO:0000256" key="7">
    <source>
        <dbReference type="ARBA" id="ARBA00022842"/>
    </source>
</evidence>
<protein>
    <recommendedName>
        <fullName evidence="8">Protein nucleotidyltransferase YdiU</fullName>
        <ecNumber evidence="8">2.7.7.-</ecNumber>
    </recommendedName>
    <alternativeName>
        <fullName evidence="8">Protein adenylyltransferase YdiU</fullName>
        <ecNumber evidence="8">2.7.7.108</ecNumber>
    </alternativeName>
    <alternativeName>
        <fullName evidence="8">Protein uridylyltransferase YdiU</fullName>
        <ecNumber evidence="8">2.7.7.-</ecNumber>
    </alternativeName>
</protein>
<comment type="catalytic activity">
    <reaction evidence="8">
        <text>L-seryl-[protein] + UTP = O-(5'-uridylyl)-L-seryl-[protein] + diphosphate</text>
        <dbReference type="Rhea" id="RHEA:64604"/>
        <dbReference type="Rhea" id="RHEA-COMP:9863"/>
        <dbReference type="Rhea" id="RHEA-COMP:16635"/>
        <dbReference type="ChEBI" id="CHEBI:29999"/>
        <dbReference type="ChEBI" id="CHEBI:33019"/>
        <dbReference type="ChEBI" id="CHEBI:46398"/>
        <dbReference type="ChEBI" id="CHEBI:156051"/>
    </reaction>
</comment>
<evidence type="ECO:0000256" key="1">
    <source>
        <dbReference type="ARBA" id="ARBA00009747"/>
    </source>
</evidence>
<dbReference type="AlphaFoldDB" id="A0A2S7WEP4"/>
<dbReference type="RefSeq" id="WP_105046874.1">
    <property type="nucleotide sequence ID" value="NZ_CP150662.1"/>
</dbReference>
<feature type="binding site" evidence="8">
    <location>
        <position position="102"/>
    </location>
    <ligand>
        <name>ATP</name>
        <dbReference type="ChEBI" id="CHEBI:30616"/>
    </ligand>
</feature>
<feature type="binding site" evidence="8">
    <location>
        <position position="134"/>
    </location>
    <ligand>
        <name>ATP</name>
        <dbReference type="ChEBI" id="CHEBI:30616"/>
    </ligand>
</feature>
<dbReference type="Proteomes" id="UP000237608">
    <property type="component" value="Unassembled WGS sequence"/>
</dbReference>
<accession>A0A2S7WEP4</accession>
<gene>
    <name evidence="8" type="primary">ydiU</name>
    <name evidence="8" type="synonym">selO</name>
    <name evidence="9" type="ORF">BTO13_11025</name>
</gene>
<dbReference type="GO" id="GO:0070733">
    <property type="term" value="F:AMPylase activity"/>
    <property type="evidence" value="ECO:0007669"/>
    <property type="project" value="UniProtKB-EC"/>
</dbReference>
<dbReference type="GO" id="GO:0030145">
    <property type="term" value="F:manganese ion binding"/>
    <property type="evidence" value="ECO:0007669"/>
    <property type="project" value="UniProtKB-UniRule"/>
</dbReference>
<comment type="catalytic activity">
    <reaction evidence="8">
        <text>L-threonyl-[protein] + ATP = 3-O-(5'-adenylyl)-L-threonyl-[protein] + diphosphate</text>
        <dbReference type="Rhea" id="RHEA:54292"/>
        <dbReference type="Rhea" id="RHEA-COMP:11060"/>
        <dbReference type="Rhea" id="RHEA-COMP:13847"/>
        <dbReference type="ChEBI" id="CHEBI:30013"/>
        <dbReference type="ChEBI" id="CHEBI:30616"/>
        <dbReference type="ChEBI" id="CHEBI:33019"/>
        <dbReference type="ChEBI" id="CHEBI:138113"/>
        <dbReference type="EC" id="2.7.7.108"/>
    </reaction>
</comment>
<feature type="binding site" evidence="8">
    <location>
        <position position="279"/>
    </location>
    <ligand>
        <name>Mg(2+)</name>
        <dbReference type="ChEBI" id="CHEBI:18420"/>
    </ligand>
</feature>
<feature type="binding site" evidence="8">
    <location>
        <position position="279"/>
    </location>
    <ligand>
        <name>ATP</name>
        <dbReference type="ChEBI" id="CHEBI:30616"/>
    </ligand>
</feature>
<comment type="catalytic activity">
    <reaction evidence="8">
        <text>L-tyrosyl-[protein] + UTP = O-(5'-uridylyl)-L-tyrosyl-[protein] + diphosphate</text>
        <dbReference type="Rhea" id="RHEA:83887"/>
        <dbReference type="Rhea" id="RHEA-COMP:10136"/>
        <dbReference type="Rhea" id="RHEA-COMP:20238"/>
        <dbReference type="ChEBI" id="CHEBI:33019"/>
        <dbReference type="ChEBI" id="CHEBI:46398"/>
        <dbReference type="ChEBI" id="CHEBI:46858"/>
        <dbReference type="ChEBI" id="CHEBI:90602"/>
    </reaction>
</comment>
<keyword evidence="3 8" id="KW-0548">Nucleotidyltransferase</keyword>
<feature type="binding site" evidence="8">
    <location>
        <position position="199"/>
    </location>
    <ligand>
        <name>ATP</name>
        <dbReference type="ChEBI" id="CHEBI:30616"/>
    </ligand>
</feature>
<feature type="binding site" evidence="8">
    <location>
        <position position="103"/>
    </location>
    <ligand>
        <name>ATP</name>
        <dbReference type="ChEBI" id="CHEBI:30616"/>
    </ligand>
</feature>
<evidence type="ECO:0000256" key="5">
    <source>
        <dbReference type="ARBA" id="ARBA00022741"/>
    </source>
</evidence>
<comment type="catalytic activity">
    <reaction evidence="8">
        <text>L-tyrosyl-[protein] + ATP = O-(5'-adenylyl)-L-tyrosyl-[protein] + diphosphate</text>
        <dbReference type="Rhea" id="RHEA:54288"/>
        <dbReference type="Rhea" id="RHEA-COMP:10136"/>
        <dbReference type="Rhea" id="RHEA-COMP:13846"/>
        <dbReference type="ChEBI" id="CHEBI:30616"/>
        <dbReference type="ChEBI" id="CHEBI:33019"/>
        <dbReference type="ChEBI" id="CHEBI:46858"/>
        <dbReference type="ChEBI" id="CHEBI:83624"/>
        <dbReference type="EC" id="2.7.7.108"/>
    </reaction>
</comment>
<evidence type="ECO:0000256" key="4">
    <source>
        <dbReference type="ARBA" id="ARBA00022723"/>
    </source>
</evidence>
<name>A0A2S7WEP4_9FLAO</name>
<evidence type="ECO:0000256" key="3">
    <source>
        <dbReference type="ARBA" id="ARBA00022695"/>
    </source>
</evidence>
<keyword evidence="2 8" id="KW-0808">Transferase</keyword>
<comment type="similarity">
    <text evidence="1 8">Belongs to the SELO family.</text>
</comment>
<keyword evidence="4 8" id="KW-0479">Metal-binding</keyword>
<dbReference type="EC" id="2.7.7.108" evidence="8"/>
<dbReference type="PANTHER" id="PTHR32057:SF14">
    <property type="entry name" value="PROTEIN ADENYLYLTRANSFERASE SELO, MITOCHONDRIAL"/>
    <property type="match status" value="1"/>
</dbReference>
<sequence length="518" mass="59464">MKLNITETFTKELPADSTLENSRRQVFEAAFSYVNPKKTAAPKLIHVSEEMLATLGISKADSTSEFFKNIFTGNEIYPNTKPFAMCYGGHQFGSWAGQLGDGRAINLFEIKNQNKQWKLQLKGAGETPYSRNADGLAVLRSSIREYLCSEAMFHLGIPTTRALSLSLSGDNVLRDIMYDGNPAYEKGAIVCRVAESFLRFGNYEIFAARNDVKNLKILVDYTLRHHFPHLKNSSKETYIQFFKEVAERTLSMIIHWQLVGFVHGVMNTDNMSILGLTIDYGPYGWLEGFDFGWTPNTTDRQHKRYRYGNQPNIGLWNLYQLANALFPLIEEAAPLESILKDYKTNFESQSLQMMKSKLGLFSSDKNDAKLIQNLEDTLQLSETDMTIFFRLLSDFTSEKNGFEMIKEAFYDIENVSETIKSKWQNWFGMYANRLQQESLSAIERKLKMNAVNPKYVLRNYMAQLAIDAANLEDYSLIDELFQLLKKPYDEQPNHQKWFAKRPDWARDKVGCSMLSCSS</sequence>
<feature type="binding site" evidence="8">
    <location>
        <position position="135"/>
    </location>
    <ligand>
        <name>ATP</name>
        <dbReference type="ChEBI" id="CHEBI:30616"/>
    </ligand>
</feature>
<dbReference type="PANTHER" id="PTHR32057">
    <property type="entry name" value="PROTEIN ADENYLYLTRANSFERASE SELO, MITOCHONDRIAL"/>
    <property type="match status" value="1"/>
</dbReference>
<proteinExistence type="inferred from homology"/>
<feature type="binding site" evidence="8">
    <location>
        <position position="192"/>
    </location>
    <ligand>
        <name>ATP</name>
        <dbReference type="ChEBI" id="CHEBI:30616"/>
    </ligand>
</feature>
<dbReference type="GO" id="GO:0000287">
    <property type="term" value="F:magnesium ion binding"/>
    <property type="evidence" value="ECO:0007669"/>
    <property type="project" value="UniProtKB-UniRule"/>
</dbReference>
<keyword evidence="5 8" id="KW-0547">Nucleotide-binding</keyword>
<evidence type="ECO:0000256" key="6">
    <source>
        <dbReference type="ARBA" id="ARBA00022840"/>
    </source>
</evidence>
<dbReference type="NCBIfam" id="NF000658">
    <property type="entry name" value="PRK00029.1"/>
    <property type="match status" value="1"/>
</dbReference>
<evidence type="ECO:0000313" key="9">
    <source>
        <dbReference type="EMBL" id="PQJ75722.1"/>
    </source>
</evidence>
<dbReference type="GO" id="GO:0005524">
    <property type="term" value="F:ATP binding"/>
    <property type="evidence" value="ECO:0007669"/>
    <property type="project" value="UniProtKB-UniRule"/>
</dbReference>
<comment type="catalytic activity">
    <reaction evidence="8">
        <text>L-seryl-[protein] + ATP = 3-O-(5'-adenylyl)-L-seryl-[protein] + diphosphate</text>
        <dbReference type="Rhea" id="RHEA:58120"/>
        <dbReference type="Rhea" id="RHEA-COMP:9863"/>
        <dbReference type="Rhea" id="RHEA-COMP:15073"/>
        <dbReference type="ChEBI" id="CHEBI:29999"/>
        <dbReference type="ChEBI" id="CHEBI:30616"/>
        <dbReference type="ChEBI" id="CHEBI:33019"/>
        <dbReference type="ChEBI" id="CHEBI:142516"/>
        <dbReference type="EC" id="2.7.7.108"/>
    </reaction>
</comment>
<feature type="binding site" evidence="8">
    <location>
        <position position="100"/>
    </location>
    <ligand>
        <name>ATP</name>
        <dbReference type="ChEBI" id="CHEBI:30616"/>
    </ligand>
</feature>
<dbReference type="OrthoDB" id="9773505at2"/>
<keyword evidence="8" id="KW-0464">Manganese</keyword>
<comment type="function">
    <text evidence="8">Nucleotidyltransferase involved in the post-translational modification of proteins. It can catalyze the addition of adenosine monophosphate (AMP) or uridine monophosphate (UMP) to a protein, resulting in modifications known as AMPylation and UMPylation.</text>
</comment>
<evidence type="ECO:0000256" key="8">
    <source>
        <dbReference type="HAMAP-Rule" id="MF_00692"/>
    </source>
</evidence>
<reference evidence="9 10" key="1">
    <citation type="submission" date="2016-12" db="EMBL/GenBank/DDBJ databases">
        <title>Trade-off between light-utilization and light-protection in marine flavobacteria.</title>
        <authorList>
            <person name="Kumagai Y."/>
            <person name="Yoshizawa S."/>
            <person name="Kogure K."/>
            <person name="Iwasaki W."/>
        </authorList>
    </citation>
    <scope>NUCLEOTIDE SEQUENCE [LARGE SCALE GENOMIC DNA]</scope>
    <source>
        <strain evidence="9 10">KCTC 22729</strain>
    </source>
</reference>
<organism evidence="9 10">
    <name type="scientific">Polaribacter gangjinensis</name>
    <dbReference type="NCBI Taxonomy" id="574710"/>
    <lineage>
        <taxon>Bacteria</taxon>
        <taxon>Pseudomonadati</taxon>
        <taxon>Bacteroidota</taxon>
        <taxon>Flavobacteriia</taxon>
        <taxon>Flavobacteriales</taxon>
        <taxon>Flavobacteriaceae</taxon>
    </lineage>
</organism>
<keyword evidence="6 8" id="KW-0067">ATP-binding</keyword>
<comment type="cofactor">
    <cofactor evidence="8">
        <name>Mg(2+)</name>
        <dbReference type="ChEBI" id="CHEBI:18420"/>
    </cofactor>
    <cofactor evidence="8">
        <name>Mn(2+)</name>
        <dbReference type="ChEBI" id="CHEBI:29035"/>
    </cofactor>
</comment>
<feature type="binding site" evidence="8">
    <location>
        <position position="270"/>
    </location>
    <ligand>
        <name>Mg(2+)</name>
        <dbReference type="ChEBI" id="CHEBI:18420"/>
    </ligand>
</feature>
<keyword evidence="7 8" id="KW-0460">Magnesium</keyword>
<dbReference type="EC" id="2.7.7.-" evidence="8"/>
<comment type="catalytic activity">
    <reaction evidence="8">
        <text>L-histidyl-[protein] + UTP = N(tele)-(5'-uridylyl)-L-histidyl-[protein] + diphosphate</text>
        <dbReference type="Rhea" id="RHEA:83891"/>
        <dbReference type="Rhea" id="RHEA-COMP:9745"/>
        <dbReference type="Rhea" id="RHEA-COMP:20239"/>
        <dbReference type="ChEBI" id="CHEBI:29979"/>
        <dbReference type="ChEBI" id="CHEBI:33019"/>
        <dbReference type="ChEBI" id="CHEBI:46398"/>
        <dbReference type="ChEBI" id="CHEBI:233474"/>
    </reaction>
</comment>
<comment type="caution">
    <text evidence="9">The sequence shown here is derived from an EMBL/GenBank/DDBJ whole genome shotgun (WGS) entry which is preliminary data.</text>
</comment>
<dbReference type="EMBL" id="MSCL01000001">
    <property type="protein sequence ID" value="PQJ75722.1"/>
    <property type="molecule type" value="Genomic_DNA"/>
</dbReference>
<dbReference type="Pfam" id="PF02696">
    <property type="entry name" value="SelO"/>
    <property type="match status" value="1"/>
</dbReference>
<dbReference type="HAMAP" id="MF_00692">
    <property type="entry name" value="SelO"/>
    <property type="match status" value="1"/>
</dbReference>
<feature type="active site" description="Proton acceptor" evidence="8">
    <location>
        <position position="269"/>
    </location>
</feature>
<feature type="binding site" evidence="8">
    <location>
        <position position="122"/>
    </location>
    <ligand>
        <name>ATP</name>
        <dbReference type="ChEBI" id="CHEBI:30616"/>
    </ligand>
</feature>
<dbReference type="InterPro" id="IPR003846">
    <property type="entry name" value="SelO"/>
</dbReference>